<comment type="caution">
    <text evidence="1">The sequence shown here is derived from an EMBL/GenBank/DDBJ whole genome shotgun (WGS) entry which is preliminary data.</text>
</comment>
<name>A0ABQ9IQ92_9NEOP</name>
<proteinExistence type="predicted"/>
<dbReference type="Proteomes" id="UP001159363">
    <property type="component" value="Chromosome 1"/>
</dbReference>
<gene>
    <name evidence="1" type="ORF">PR048_003795</name>
</gene>
<evidence type="ECO:0000313" key="1">
    <source>
        <dbReference type="EMBL" id="KAJ8898435.1"/>
    </source>
</evidence>
<protein>
    <submittedName>
        <fullName evidence="1">Uncharacterized protein</fullName>
    </submittedName>
</protein>
<evidence type="ECO:0000313" key="2">
    <source>
        <dbReference type="Proteomes" id="UP001159363"/>
    </source>
</evidence>
<organism evidence="1 2">
    <name type="scientific">Dryococelus australis</name>
    <dbReference type="NCBI Taxonomy" id="614101"/>
    <lineage>
        <taxon>Eukaryota</taxon>
        <taxon>Metazoa</taxon>
        <taxon>Ecdysozoa</taxon>
        <taxon>Arthropoda</taxon>
        <taxon>Hexapoda</taxon>
        <taxon>Insecta</taxon>
        <taxon>Pterygota</taxon>
        <taxon>Neoptera</taxon>
        <taxon>Polyneoptera</taxon>
        <taxon>Phasmatodea</taxon>
        <taxon>Verophasmatodea</taxon>
        <taxon>Anareolatae</taxon>
        <taxon>Phasmatidae</taxon>
        <taxon>Eurycanthinae</taxon>
        <taxon>Dryococelus</taxon>
    </lineage>
</organism>
<sequence>MRRVMEDQELHKLWNRSVTRVGKRLEESDLWQLEHSDDPRLGALGQRLQCLNRVRPRKKARGTKTEEVKVQCSFLLTRVQLQSGRMEGVLASCPCLRRSGQAVSLLASHQGEPGSLPNFRMWESCRTIPLAGGFSRGSPVCPALSFRRSSILTSVILLGSQDLAALTRILLNGVLSSGITADGQTSNDIVPNGVTPNGVTPNGSVPGGVMPKSVTPNSRLFKRHNASKRFEKRSSHNKEIEHYFDTGIEIIPGDNPFHMSVVGFKTEGLATNTISDEAPQRGIRMVSCLVTAKAISTVHYSHGVVSGDREGHLNSALFAWCRVW</sequence>
<keyword evidence="2" id="KW-1185">Reference proteome</keyword>
<accession>A0ABQ9IQ92</accession>
<dbReference type="EMBL" id="JARBHB010000001">
    <property type="protein sequence ID" value="KAJ8898435.1"/>
    <property type="molecule type" value="Genomic_DNA"/>
</dbReference>
<reference evidence="1 2" key="1">
    <citation type="submission" date="2023-02" db="EMBL/GenBank/DDBJ databases">
        <title>LHISI_Scaffold_Assembly.</title>
        <authorList>
            <person name="Stuart O.P."/>
            <person name="Cleave R."/>
            <person name="Magrath M.J.L."/>
            <person name="Mikheyev A.S."/>
        </authorList>
    </citation>
    <scope>NUCLEOTIDE SEQUENCE [LARGE SCALE GENOMIC DNA]</scope>
    <source>
        <strain evidence="1">Daus_M_001</strain>
        <tissue evidence="1">Leg muscle</tissue>
    </source>
</reference>